<name>A0A427AJL4_ENSVE</name>
<evidence type="ECO:0000313" key="1">
    <source>
        <dbReference type="EMBL" id="RRT76453.1"/>
    </source>
</evidence>
<protein>
    <submittedName>
        <fullName evidence="1">Uncharacterized protein</fullName>
    </submittedName>
</protein>
<gene>
    <name evidence="1" type="ORF">B296_00016590</name>
</gene>
<accession>A0A427AJL4</accession>
<proteinExistence type="predicted"/>
<dbReference type="Proteomes" id="UP000287651">
    <property type="component" value="Unassembled WGS sequence"/>
</dbReference>
<organism evidence="1 2">
    <name type="scientific">Ensete ventricosum</name>
    <name type="common">Abyssinian banana</name>
    <name type="synonym">Musa ensete</name>
    <dbReference type="NCBI Taxonomy" id="4639"/>
    <lineage>
        <taxon>Eukaryota</taxon>
        <taxon>Viridiplantae</taxon>
        <taxon>Streptophyta</taxon>
        <taxon>Embryophyta</taxon>
        <taxon>Tracheophyta</taxon>
        <taxon>Spermatophyta</taxon>
        <taxon>Magnoliopsida</taxon>
        <taxon>Liliopsida</taxon>
        <taxon>Zingiberales</taxon>
        <taxon>Musaceae</taxon>
        <taxon>Ensete</taxon>
    </lineage>
</organism>
<reference evidence="1 2" key="1">
    <citation type="journal article" date="2014" name="Agronomy (Basel)">
        <title>A Draft Genome Sequence for Ensete ventricosum, the Drought-Tolerant Tree Against Hunger.</title>
        <authorList>
            <person name="Harrison J."/>
            <person name="Moore K.A."/>
            <person name="Paszkiewicz K."/>
            <person name="Jones T."/>
            <person name="Grant M."/>
            <person name="Ambacheew D."/>
            <person name="Muzemil S."/>
            <person name="Studholme D.J."/>
        </authorList>
    </citation>
    <scope>NUCLEOTIDE SEQUENCE [LARGE SCALE GENOMIC DNA]</scope>
</reference>
<dbReference type="AlphaFoldDB" id="A0A427AJL4"/>
<sequence length="60" mass="6839">MGSRTNMVSQKNTTVINFVQSLNSIGLLCTVSEFQNTSQSFDGFFMHRLGISKNWPFPMY</sequence>
<dbReference type="EMBL" id="AMZH03002190">
    <property type="protein sequence ID" value="RRT76453.1"/>
    <property type="molecule type" value="Genomic_DNA"/>
</dbReference>
<comment type="caution">
    <text evidence="1">The sequence shown here is derived from an EMBL/GenBank/DDBJ whole genome shotgun (WGS) entry which is preliminary data.</text>
</comment>
<evidence type="ECO:0000313" key="2">
    <source>
        <dbReference type="Proteomes" id="UP000287651"/>
    </source>
</evidence>